<proteinExistence type="predicted"/>
<organism evidence="1 2">
    <name type="scientific">Paramecium sonneborni</name>
    <dbReference type="NCBI Taxonomy" id="65129"/>
    <lineage>
        <taxon>Eukaryota</taxon>
        <taxon>Sar</taxon>
        <taxon>Alveolata</taxon>
        <taxon>Ciliophora</taxon>
        <taxon>Intramacronucleata</taxon>
        <taxon>Oligohymenophorea</taxon>
        <taxon>Peniculida</taxon>
        <taxon>Parameciidae</taxon>
        <taxon>Paramecium</taxon>
    </lineage>
</organism>
<comment type="caution">
    <text evidence="1">The sequence shown here is derived from an EMBL/GenBank/DDBJ whole genome shotgun (WGS) entry which is preliminary data.</text>
</comment>
<protein>
    <submittedName>
        <fullName evidence="1">Uncharacterized protein</fullName>
    </submittedName>
</protein>
<reference evidence="1" key="1">
    <citation type="submission" date="2021-01" db="EMBL/GenBank/DDBJ databases">
        <authorList>
            <consortium name="Genoscope - CEA"/>
            <person name="William W."/>
        </authorList>
    </citation>
    <scope>NUCLEOTIDE SEQUENCE</scope>
</reference>
<dbReference type="Proteomes" id="UP000692954">
    <property type="component" value="Unassembled WGS sequence"/>
</dbReference>
<dbReference type="EMBL" id="CAJJDN010000157">
    <property type="protein sequence ID" value="CAD8125177.1"/>
    <property type="molecule type" value="Genomic_DNA"/>
</dbReference>
<sequence>MNQQDFLIKQRGKYLQSLYCDYKFYFLQLINLYYSKKIEGQLEERQNYKQLLIQKDGKSIGKLDQCYVNI</sequence>
<name>A0A8S1RBT8_9CILI</name>
<gene>
    <name evidence="1" type="ORF">PSON_ATCC_30995.1.T1570012</name>
</gene>
<dbReference type="AlphaFoldDB" id="A0A8S1RBT8"/>
<keyword evidence="2" id="KW-1185">Reference proteome</keyword>
<evidence type="ECO:0000313" key="2">
    <source>
        <dbReference type="Proteomes" id="UP000692954"/>
    </source>
</evidence>
<evidence type="ECO:0000313" key="1">
    <source>
        <dbReference type="EMBL" id="CAD8125177.1"/>
    </source>
</evidence>
<accession>A0A8S1RBT8</accession>